<keyword evidence="8" id="KW-1185">Reference proteome</keyword>
<dbReference type="Gene3D" id="3.30.710.10">
    <property type="entry name" value="Potassium Channel Kv1.1, Chain A"/>
    <property type="match status" value="1"/>
</dbReference>
<evidence type="ECO:0000313" key="8">
    <source>
        <dbReference type="Proteomes" id="UP000594261"/>
    </source>
</evidence>
<evidence type="ECO:0000313" key="7">
    <source>
        <dbReference type="EnsemblPlants" id="QL04p087298:mrna:CDS:1"/>
    </source>
</evidence>
<dbReference type="UniPathway" id="UPA00143"/>
<accession>A0A7N2LJV4</accession>
<dbReference type="PANTHER" id="PTHR11165">
    <property type="entry name" value="SKP1"/>
    <property type="match status" value="1"/>
</dbReference>
<name>A0A7N2LJV4_QUELO</name>
<dbReference type="OrthoDB" id="2342932at2759"/>
<dbReference type="EMBL" id="LRBV02000004">
    <property type="status" value="NOT_ANNOTATED_CDS"/>
    <property type="molecule type" value="Genomic_DNA"/>
</dbReference>
<dbReference type="SMART" id="SM00512">
    <property type="entry name" value="Skp1"/>
    <property type="match status" value="1"/>
</dbReference>
<dbReference type="InterPro" id="IPR016073">
    <property type="entry name" value="Skp1_comp_POZ"/>
</dbReference>
<comment type="pathway">
    <text evidence="1 4">Protein modification; protein ubiquitination.</text>
</comment>
<dbReference type="KEGG" id="qlo:115986063"/>
<dbReference type="InParanoid" id="A0A7N2LJV4"/>
<dbReference type="GO" id="GO:0006511">
    <property type="term" value="P:ubiquitin-dependent protein catabolic process"/>
    <property type="evidence" value="ECO:0007669"/>
    <property type="project" value="InterPro"/>
</dbReference>
<dbReference type="InterPro" id="IPR036296">
    <property type="entry name" value="SKP1-like_dim_sf"/>
</dbReference>
<comment type="similarity">
    <text evidence="2 4">Belongs to the SKP1 family.</text>
</comment>
<evidence type="ECO:0000256" key="1">
    <source>
        <dbReference type="ARBA" id="ARBA00004906"/>
    </source>
</evidence>
<dbReference type="Pfam" id="PF01466">
    <property type="entry name" value="Skp1"/>
    <property type="match status" value="1"/>
</dbReference>
<organism evidence="7 8">
    <name type="scientific">Quercus lobata</name>
    <name type="common">Valley oak</name>
    <dbReference type="NCBI Taxonomy" id="97700"/>
    <lineage>
        <taxon>Eukaryota</taxon>
        <taxon>Viridiplantae</taxon>
        <taxon>Streptophyta</taxon>
        <taxon>Embryophyta</taxon>
        <taxon>Tracheophyta</taxon>
        <taxon>Spermatophyta</taxon>
        <taxon>Magnoliopsida</taxon>
        <taxon>eudicotyledons</taxon>
        <taxon>Gunneridae</taxon>
        <taxon>Pentapetalae</taxon>
        <taxon>rosids</taxon>
        <taxon>fabids</taxon>
        <taxon>Fagales</taxon>
        <taxon>Fagaceae</taxon>
        <taxon>Quercus</taxon>
    </lineage>
</organism>
<dbReference type="InterPro" id="IPR011333">
    <property type="entry name" value="SKP1/BTB/POZ_sf"/>
</dbReference>
<dbReference type="PIRSF" id="PIRSF028729">
    <property type="entry name" value="E3_ubiquit_lig_SCF_Skp"/>
    <property type="match status" value="1"/>
</dbReference>
<evidence type="ECO:0000259" key="5">
    <source>
        <dbReference type="Pfam" id="PF01466"/>
    </source>
</evidence>
<dbReference type="RefSeq" id="XP_030964785.1">
    <property type="nucleotide sequence ID" value="XM_031108925.1"/>
</dbReference>
<proteinExistence type="inferred from homology"/>
<dbReference type="Pfam" id="PF03931">
    <property type="entry name" value="Skp1_POZ"/>
    <property type="match status" value="1"/>
</dbReference>
<evidence type="ECO:0000256" key="3">
    <source>
        <dbReference type="ARBA" id="ARBA00022786"/>
    </source>
</evidence>
<comment type="function">
    <text evidence="4">Involved in ubiquitination and subsequent proteasomal degradation of target proteins. Together with CUL1, RBX1 and a F-box protein, it forms a SCF E3 ubiquitin ligase complex. The functional specificity of this complex depends on the type of F-box protein. In the SCF complex, it serves as an adapter that links the F-box protein to CUL1.</text>
</comment>
<feature type="domain" description="SKP1 component POZ" evidence="6">
    <location>
        <begin position="16"/>
        <end position="82"/>
    </location>
</feature>
<dbReference type="SUPFAM" id="SSF81382">
    <property type="entry name" value="Skp1 dimerisation domain-like"/>
    <property type="match status" value="1"/>
</dbReference>
<dbReference type="SUPFAM" id="SSF54695">
    <property type="entry name" value="POZ domain"/>
    <property type="match status" value="1"/>
</dbReference>
<evidence type="ECO:0000256" key="2">
    <source>
        <dbReference type="ARBA" id="ARBA00009993"/>
    </source>
</evidence>
<gene>
    <name evidence="7" type="primary">LOC115986063</name>
</gene>
<evidence type="ECO:0000259" key="6">
    <source>
        <dbReference type="Pfam" id="PF03931"/>
    </source>
</evidence>
<dbReference type="Proteomes" id="UP000594261">
    <property type="component" value="Chromosome 4"/>
</dbReference>
<dbReference type="AlphaFoldDB" id="A0A7N2LJV4"/>
<reference evidence="7" key="2">
    <citation type="submission" date="2021-01" db="UniProtKB">
        <authorList>
            <consortium name="EnsemblPlants"/>
        </authorList>
    </citation>
    <scope>IDENTIFICATION</scope>
</reference>
<dbReference type="OMA" id="ELAWSFT"/>
<comment type="subunit">
    <text evidence="4">Part of a SCF (SKP1-cullin-F-box) protein ligase complex.</text>
</comment>
<keyword evidence="3 4" id="KW-0833">Ubl conjugation pathway</keyword>
<dbReference type="InterPro" id="IPR001232">
    <property type="entry name" value="SKP1-like"/>
</dbReference>
<evidence type="ECO:0000256" key="4">
    <source>
        <dbReference type="PIRNR" id="PIRNR028729"/>
    </source>
</evidence>
<dbReference type="GeneID" id="115986063"/>
<protein>
    <recommendedName>
        <fullName evidence="4">SKP1-like protein</fullName>
    </recommendedName>
</protein>
<dbReference type="EnsemblPlants" id="QL04p087298:mrna">
    <property type="protein sequence ID" value="QL04p087298:mrna:CDS:1"/>
    <property type="gene ID" value="QL04p087298"/>
</dbReference>
<dbReference type="GO" id="GO:0009867">
    <property type="term" value="P:jasmonic acid mediated signaling pathway"/>
    <property type="evidence" value="ECO:0007669"/>
    <property type="project" value="UniProtKB-ARBA"/>
</dbReference>
<feature type="domain" description="SKP1 component dimerisation" evidence="5">
    <location>
        <begin position="131"/>
        <end position="174"/>
    </location>
</feature>
<dbReference type="Gramene" id="QL04p087298:mrna">
    <property type="protein sequence ID" value="QL04p087298:mrna:CDS:1"/>
    <property type="gene ID" value="QL04p087298"/>
</dbReference>
<dbReference type="GO" id="GO:0016567">
    <property type="term" value="P:protein ubiquitination"/>
    <property type="evidence" value="ECO:0007669"/>
    <property type="project" value="UniProtKB-UniRule"/>
</dbReference>
<reference evidence="7 8" key="1">
    <citation type="journal article" date="2016" name="G3 (Bethesda)">
        <title>First Draft Assembly and Annotation of the Genome of a California Endemic Oak Quercus lobata Nee (Fagaceae).</title>
        <authorList>
            <person name="Sork V.L."/>
            <person name="Fitz-Gibbon S.T."/>
            <person name="Puiu D."/>
            <person name="Crepeau M."/>
            <person name="Gugger P.F."/>
            <person name="Sherman R."/>
            <person name="Stevens K."/>
            <person name="Langley C.H."/>
            <person name="Pellegrini M."/>
            <person name="Salzberg S.L."/>
        </authorList>
    </citation>
    <scope>NUCLEOTIDE SEQUENCE [LARGE SCALE GENOMIC DNA]</scope>
    <source>
        <strain evidence="7 8">cv. SW786</strain>
    </source>
</reference>
<dbReference type="InterPro" id="IPR016897">
    <property type="entry name" value="SKP1"/>
</dbReference>
<dbReference type="InterPro" id="IPR016072">
    <property type="entry name" value="Skp1_comp_dimer"/>
</dbReference>
<sequence length="182" mass="20996">MSNQSENPNPTSSSTKITLKTSDNELFEVEEAVAMKFCTVKQYFDDENNNSITSGASTTMIPLPNVESHPLAILITYCKKYLKIKANNADNKKETEKDMEQYEQELLRKVMPQELTELILTAYYLNFKEALDFFCRAVASAIQNKSVEYVRKFFGLESDFEPGEEEKLREEFAWSFEGVDEY</sequence>